<name>M2LCU0_BAUPA</name>
<dbReference type="RefSeq" id="XP_007681224.1">
    <property type="nucleotide sequence ID" value="XM_007683034.1"/>
</dbReference>
<dbReference type="AlphaFoldDB" id="M2LCU0"/>
<dbReference type="Proteomes" id="UP000011761">
    <property type="component" value="Unassembled WGS sequence"/>
</dbReference>
<dbReference type="EMBL" id="KB445563">
    <property type="protein sequence ID" value="EMC91792.1"/>
    <property type="molecule type" value="Genomic_DNA"/>
</dbReference>
<organism evidence="2 3">
    <name type="scientific">Baudoinia panamericana (strain UAMH 10762)</name>
    <name type="common">Angels' share fungus</name>
    <name type="synonym">Baudoinia compniacensis (strain UAMH 10762)</name>
    <dbReference type="NCBI Taxonomy" id="717646"/>
    <lineage>
        <taxon>Eukaryota</taxon>
        <taxon>Fungi</taxon>
        <taxon>Dikarya</taxon>
        <taxon>Ascomycota</taxon>
        <taxon>Pezizomycotina</taxon>
        <taxon>Dothideomycetes</taxon>
        <taxon>Dothideomycetidae</taxon>
        <taxon>Mycosphaerellales</taxon>
        <taxon>Teratosphaeriaceae</taxon>
        <taxon>Baudoinia</taxon>
    </lineage>
</organism>
<feature type="transmembrane region" description="Helical" evidence="1">
    <location>
        <begin position="41"/>
        <end position="63"/>
    </location>
</feature>
<keyword evidence="1" id="KW-0472">Membrane</keyword>
<dbReference type="GeneID" id="19108085"/>
<sequence>MPLFHGCLRGLRRRMAACVTAGTEPQAAPGWYLHGASNAPGGAVLVAGSIPAGICIGVMSLPCERSLERTTMKSVGRYFDLQPIRADLTCPDMSQTTVPTPAGRK</sequence>
<reference evidence="2 3" key="1">
    <citation type="journal article" date="2012" name="PLoS Pathog.">
        <title>Diverse lifestyles and strategies of plant pathogenesis encoded in the genomes of eighteen Dothideomycetes fungi.</title>
        <authorList>
            <person name="Ohm R.A."/>
            <person name="Feau N."/>
            <person name="Henrissat B."/>
            <person name="Schoch C.L."/>
            <person name="Horwitz B.A."/>
            <person name="Barry K.W."/>
            <person name="Condon B.J."/>
            <person name="Copeland A.C."/>
            <person name="Dhillon B."/>
            <person name="Glaser F."/>
            <person name="Hesse C.N."/>
            <person name="Kosti I."/>
            <person name="LaButti K."/>
            <person name="Lindquist E.A."/>
            <person name="Lucas S."/>
            <person name="Salamov A.A."/>
            <person name="Bradshaw R.E."/>
            <person name="Ciuffetti L."/>
            <person name="Hamelin R.C."/>
            <person name="Kema G.H.J."/>
            <person name="Lawrence C."/>
            <person name="Scott J.A."/>
            <person name="Spatafora J.W."/>
            <person name="Turgeon B.G."/>
            <person name="de Wit P.J.G.M."/>
            <person name="Zhong S."/>
            <person name="Goodwin S.B."/>
            <person name="Grigoriev I.V."/>
        </authorList>
    </citation>
    <scope>NUCLEOTIDE SEQUENCE [LARGE SCALE GENOMIC DNA]</scope>
    <source>
        <strain evidence="2 3">UAMH 10762</strain>
    </source>
</reference>
<proteinExistence type="predicted"/>
<evidence type="ECO:0000256" key="1">
    <source>
        <dbReference type="SAM" id="Phobius"/>
    </source>
</evidence>
<dbReference type="KEGG" id="bcom:BAUCODRAFT_126778"/>
<keyword evidence="1" id="KW-0812">Transmembrane</keyword>
<accession>M2LCU0</accession>
<dbReference type="HOGENOM" id="CLU_2236094_0_0_1"/>
<keyword evidence="1" id="KW-1133">Transmembrane helix</keyword>
<gene>
    <name evidence="2" type="ORF">BAUCODRAFT_126778</name>
</gene>
<keyword evidence="3" id="KW-1185">Reference proteome</keyword>
<protein>
    <submittedName>
        <fullName evidence="2">Uncharacterized protein</fullName>
    </submittedName>
</protein>
<evidence type="ECO:0000313" key="3">
    <source>
        <dbReference type="Proteomes" id="UP000011761"/>
    </source>
</evidence>
<evidence type="ECO:0000313" key="2">
    <source>
        <dbReference type="EMBL" id="EMC91792.1"/>
    </source>
</evidence>